<dbReference type="HOGENOM" id="CLU_122515_0_1_1"/>
<dbReference type="Proteomes" id="UP000002866">
    <property type="component" value="Chromosome 4"/>
</dbReference>
<evidence type="ECO:0000256" key="7">
    <source>
        <dbReference type="ARBA" id="ARBA00022989"/>
    </source>
</evidence>
<dbReference type="OrthoDB" id="5947505at2759"/>
<keyword evidence="10 12" id="KW-0472">Membrane</keyword>
<dbReference type="FunFam" id="4.10.95.10:FF:000001">
    <property type="entry name" value="Cytochrome c oxidase subunit 6A, mitochondrial"/>
    <property type="match status" value="1"/>
</dbReference>
<keyword evidence="6" id="KW-0809">Transit peptide</keyword>
<evidence type="ECO:0000256" key="10">
    <source>
        <dbReference type="ARBA" id="ARBA00023136"/>
    </source>
</evidence>
<evidence type="ECO:0000256" key="4">
    <source>
        <dbReference type="ARBA" id="ARBA00022692"/>
    </source>
</evidence>
<keyword evidence="15" id="KW-1185">Reference proteome</keyword>
<dbReference type="eggNOG" id="KOG3469">
    <property type="taxonomic scope" value="Eukaryota"/>
</dbReference>
<dbReference type="GO" id="GO:0005743">
    <property type="term" value="C:mitochondrial inner membrane"/>
    <property type="evidence" value="ECO:0007669"/>
    <property type="project" value="UniProtKB-SubCell"/>
</dbReference>
<keyword evidence="9 12" id="KW-0496">Mitochondrion</keyword>
<dbReference type="GeneID" id="14495756"/>
<dbReference type="PANTHER" id="PTHR11504">
    <property type="entry name" value="CYTOCHROME C OXIDASE POLYPEPTIDE VIA"/>
    <property type="match status" value="1"/>
</dbReference>
<evidence type="ECO:0000256" key="13">
    <source>
        <dbReference type="SAM" id="Phobius"/>
    </source>
</evidence>
<feature type="transmembrane region" description="Helical" evidence="13">
    <location>
        <begin position="48"/>
        <end position="69"/>
    </location>
</feature>
<evidence type="ECO:0000256" key="1">
    <source>
        <dbReference type="ARBA" id="ARBA00004434"/>
    </source>
</evidence>
<sequence>MMRNYSTLPTHALKMALKPNPAKAEQYLKMQNAVKSHAAETAIMWRNVSFFVAFPIIALTVYSVSGIEIEHAHHRKKLRQIPDKNWPIEYDFQNVRSKPYFWGDGDKTLFWNKGINRHLSGPK</sequence>
<evidence type="ECO:0000256" key="12">
    <source>
        <dbReference type="RuleBase" id="RU004397"/>
    </source>
</evidence>
<dbReference type="Pfam" id="PF02046">
    <property type="entry name" value="COX6A"/>
    <property type="match status" value="1"/>
</dbReference>
<dbReference type="Gene3D" id="4.10.95.10">
    <property type="entry name" value="Cytochrome c oxidase, subunit VIa"/>
    <property type="match status" value="1"/>
</dbReference>
<dbReference type="GO" id="GO:0045277">
    <property type="term" value="C:respiratory chain complex IV"/>
    <property type="evidence" value="ECO:0007669"/>
    <property type="project" value="EnsemblFungi"/>
</dbReference>
<dbReference type="UniPathway" id="UPA00705"/>
<comment type="subcellular location">
    <subcellularLocation>
        <location evidence="1">Mitochondrion inner membrane</location>
        <topology evidence="1">Single-pass membrane protein</topology>
    </subcellularLocation>
</comment>
<organism evidence="14 15">
    <name type="scientific">Henningerozyma blattae (strain ATCC 34711 / CBS 6284 / DSM 70876 / NBRC 10599 / NRRL Y-10934 / UCD 77-7)</name>
    <name type="common">Yeast</name>
    <name type="synonym">Tetrapisispora blattae</name>
    <dbReference type="NCBI Taxonomy" id="1071380"/>
    <lineage>
        <taxon>Eukaryota</taxon>
        <taxon>Fungi</taxon>
        <taxon>Dikarya</taxon>
        <taxon>Ascomycota</taxon>
        <taxon>Saccharomycotina</taxon>
        <taxon>Saccharomycetes</taxon>
        <taxon>Saccharomycetales</taxon>
        <taxon>Saccharomycetaceae</taxon>
        <taxon>Henningerozyma</taxon>
    </lineage>
</organism>
<evidence type="ECO:0000256" key="9">
    <source>
        <dbReference type="ARBA" id="ARBA00023128"/>
    </source>
</evidence>
<evidence type="ECO:0000256" key="2">
    <source>
        <dbReference type="ARBA" id="ARBA00004673"/>
    </source>
</evidence>
<dbReference type="InterPro" id="IPR001349">
    <property type="entry name" value="Cyt_c_oxidase_su6a"/>
</dbReference>
<dbReference type="EMBL" id="HE806319">
    <property type="protein sequence ID" value="CCH60720.1"/>
    <property type="molecule type" value="Genomic_DNA"/>
</dbReference>
<dbReference type="AlphaFoldDB" id="I2H2W8"/>
<dbReference type="GO" id="GO:0030234">
    <property type="term" value="F:enzyme regulator activity"/>
    <property type="evidence" value="ECO:0007669"/>
    <property type="project" value="EnsemblFungi"/>
</dbReference>
<evidence type="ECO:0000256" key="11">
    <source>
        <dbReference type="RuleBase" id="RU004396"/>
    </source>
</evidence>
<proteinExistence type="inferred from homology"/>
<protein>
    <recommendedName>
        <fullName evidence="12">Cytochrome c oxidase subunit</fullName>
    </recommendedName>
    <alternativeName>
        <fullName evidence="12">Cytochrome c oxidase polypeptide VIa</fullName>
    </alternativeName>
</protein>
<keyword evidence="4 13" id="KW-0812">Transmembrane</keyword>
<dbReference type="InParanoid" id="I2H2W8"/>
<evidence type="ECO:0000256" key="6">
    <source>
        <dbReference type="ARBA" id="ARBA00022946"/>
    </source>
</evidence>
<dbReference type="GO" id="GO:0006123">
    <property type="term" value="P:mitochondrial electron transport, cytochrome c to oxygen"/>
    <property type="evidence" value="ECO:0007669"/>
    <property type="project" value="TreeGrafter"/>
</dbReference>
<dbReference type="OMA" id="YINFRAR"/>
<accession>I2H2W8</accession>
<name>I2H2W8_HENB6</name>
<dbReference type="GO" id="GO:0004129">
    <property type="term" value="F:cytochrome-c oxidase activity"/>
    <property type="evidence" value="ECO:0007669"/>
    <property type="project" value="EnsemblFungi"/>
</dbReference>
<comment type="similarity">
    <text evidence="3 11">Belongs to the cytochrome c oxidase subunit 6A family.</text>
</comment>
<reference evidence="14 15" key="1">
    <citation type="journal article" date="2011" name="Proc. Natl. Acad. Sci. U.S.A.">
        <title>Evolutionary erosion of yeast sex chromosomes by mating-type switching accidents.</title>
        <authorList>
            <person name="Gordon J.L."/>
            <person name="Armisen D."/>
            <person name="Proux-Wera E."/>
            <person name="Oheigeartaigh S.S."/>
            <person name="Byrne K.P."/>
            <person name="Wolfe K.H."/>
        </authorList>
    </citation>
    <scope>NUCLEOTIDE SEQUENCE [LARGE SCALE GENOMIC DNA]</scope>
    <source>
        <strain evidence="15">ATCC 34711 / CBS 6284 / DSM 70876 / NBRC 10599 / NRRL Y-10934 / UCD 77-7</strain>
    </source>
</reference>
<dbReference type="InterPro" id="IPR018507">
    <property type="entry name" value="Cyt_c_oxidase_su6a_CS"/>
</dbReference>
<evidence type="ECO:0000256" key="3">
    <source>
        <dbReference type="ARBA" id="ARBA00005553"/>
    </source>
</evidence>
<evidence type="ECO:0000313" key="15">
    <source>
        <dbReference type="Proteomes" id="UP000002866"/>
    </source>
</evidence>
<evidence type="ECO:0000256" key="8">
    <source>
        <dbReference type="ARBA" id="ARBA00023002"/>
    </source>
</evidence>
<dbReference type="SUPFAM" id="SSF81411">
    <property type="entry name" value="Mitochondrial cytochrome c oxidase subunit VIa"/>
    <property type="match status" value="1"/>
</dbReference>
<dbReference type="GO" id="GO:0097250">
    <property type="term" value="P:mitochondrial respirasome assembly"/>
    <property type="evidence" value="ECO:0007669"/>
    <property type="project" value="EnsemblFungi"/>
</dbReference>
<keyword evidence="8" id="KW-0560">Oxidoreductase</keyword>
<dbReference type="PIRSF" id="PIRSF000277">
    <property type="entry name" value="COX6A1"/>
    <property type="match status" value="1"/>
</dbReference>
<evidence type="ECO:0000256" key="5">
    <source>
        <dbReference type="ARBA" id="ARBA00022792"/>
    </source>
</evidence>
<dbReference type="KEGG" id="tbl:TBLA_0D02150"/>
<keyword evidence="5 12" id="KW-0999">Mitochondrion inner membrane</keyword>
<evidence type="ECO:0000313" key="14">
    <source>
        <dbReference type="EMBL" id="CCH60720.1"/>
    </source>
</evidence>
<dbReference type="PANTHER" id="PTHR11504:SF0">
    <property type="entry name" value="CYTOCHROME C OXIDASE SUBUNIT"/>
    <property type="match status" value="1"/>
</dbReference>
<dbReference type="GO" id="GO:0016491">
    <property type="term" value="F:oxidoreductase activity"/>
    <property type="evidence" value="ECO:0007669"/>
    <property type="project" value="UniProtKB-KW"/>
</dbReference>
<comment type="pathway">
    <text evidence="2">Energy metabolism; oxidative phosphorylation.</text>
</comment>
<dbReference type="RefSeq" id="XP_004180239.1">
    <property type="nucleotide sequence ID" value="XM_004180191.1"/>
</dbReference>
<gene>
    <name evidence="14" type="primary">TBLA0D02150</name>
    <name evidence="14" type="ORF">TBLA_0D02150</name>
</gene>
<dbReference type="STRING" id="1071380.I2H2W8"/>
<dbReference type="PROSITE" id="PS01329">
    <property type="entry name" value="COX6A"/>
    <property type="match status" value="1"/>
</dbReference>
<keyword evidence="7 13" id="KW-1133">Transmembrane helix</keyword>
<dbReference type="InterPro" id="IPR036418">
    <property type="entry name" value="Cyt_c_oxidase_su6a_sf"/>
</dbReference>